<evidence type="ECO:0000313" key="2">
    <source>
        <dbReference type="EMBL" id="GGZ28650.1"/>
    </source>
</evidence>
<dbReference type="EMBL" id="BMWG01000004">
    <property type="protein sequence ID" value="GGZ28650.1"/>
    <property type="molecule type" value="Genomic_DNA"/>
</dbReference>
<dbReference type="SUPFAM" id="SSF47413">
    <property type="entry name" value="lambda repressor-like DNA-binding domains"/>
    <property type="match status" value="1"/>
</dbReference>
<proteinExistence type="predicted"/>
<dbReference type="Proteomes" id="UP000630936">
    <property type="component" value="Unassembled WGS sequence"/>
</dbReference>
<feature type="domain" description="HTH cro/C1-type" evidence="1">
    <location>
        <begin position="32"/>
        <end position="75"/>
    </location>
</feature>
<protein>
    <recommendedName>
        <fullName evidence="1">HTH cro/C1-type domain-containing protein</fullName>
    </recommendedName>
</protein>
<dbReference type="CDD" id="cd00093">
    <property type="entry name" value="HTH_XRE"/>
    <property type="match status" value="1"/>
</dbReference>
<evidence type="ECO:0000313" key="3">
    <source>
        <dbReference type="Proteomes" id="UP000630936"/>
    </source>
</evidence>
<dbReference type="AlphaFoldDB" id="A0A918URM9"/>
<comment type="caution">
    <text evidence="2">The sequence shown here is derived from an EMBL/GenBank/DDBJ whole genome shotgun (WGS) entry which is preliminary data.</text>
</comment>
<reference evidence="2" key="1">
    <citation type="journal article" date="2014" name="Int. J. Syst. Evol. Microbiol.">
        <title>Complete genome sequence of Corynebacterium casei LMG S-19264T (=DSM 44701T), isolated from a smear-ripened cheese.</title>
        <authorList>
            <consortium name="US DOE Joint Genome Institute (JGI-PGF)"/>
            <person name="Walter F."/>
            <person name="Albersmeier A."/>
            <person name="Kalinowski J."/>
            <person name="Ruckert C."/>
        </authorList>
    </citation>
    <scope>NUCLEOTIDE SEQUENCE</scope>
    <source>
        <strain evidence="2">JCM 4988</strain>
    </source>
</reference>
<dbReference type="InterPro" id="IPR010982">
    <property type="entry name" value="Lambda_DNA-bd_dom_sf"/>
</dbReference>
<dbReference type="PROSITE" id="PS50943">
    <property type="entry name" value="HTH_CROC1"/>
    <property type="match status" value="1"/>
</dbReference>
<sequence>MSQVGPKYRLVSQDLLRTLMKRTGDGAPISGRQLAQVAGIAHGTIGMLLVGRQETISAPAAQTIASRLGVDLLVLWVPVERAATTRPSPSASA</sequence>
<accession>A0A918URM9</accession>
<keyword evidence="3" id="KW-1185">Reference proteome</keyword>
<dbReference type="GO" id="GO:0003677">
    <property type="term" value="F:DNA binding"/>
    <property type="evidence" value="ECO:0007669"/>
    <property type="project" value="InterPro"/>
</dbReference>
<reference evidence="2" key="2">
    <citation type="submission" date="2020-09" db="EMBL/GenBank/DDBJ databases">
        <authorList>
            <person name="Sun Q."/>
            <person name="Ohkuma M."/>
        </authorList>
    </citation>
    <scope>NUCLEOTIDE SEQUENCE</scope>
    <source>
        <strain evidence="2">JCM 4988</strain>
    </source>
</reference>
<name>A0A918URM9_9ACTN</name>
<dbReference type="InterPro" id="IPR001387">
    <property type="entry name" value="Cro/C1-type_HTH"/>
</dbReference>
<evidence type="ECO:0000259" key="1">
    <source>
        <dbReference type="PROSITE" id="PS50943"/>
    </source>
</evidence>
<dbReference type="RefSeq" id="WP_229869017.1">
    <property type="nucleotide sequence ID" value="NZ_BMWG01000004.1"/>
</dbReference>
<gene>
    <name evidence="2" type="ORF">GCM10010387_22650</name>
</gene>
<organism evidence="2 3">
    <name type="scientific">Streptomyces inusitatus</name>
    <dbReference type="NCBI Taxonomy" id="68221"/>
    <lineage>
        <taxon>Bacteria</taxon>
        <taxon>Bacillati</taxon>
        <taxon>Actinomycetota</taxon>
        <taxon>Actinomycetes</taxon>
        <taxon>Kitasatosporales</taxon>
        <taxon>Streptomycetaceae</taxon>
        <taxon>Streptomyces</taxon>
    </lineage>
</organism>